<dbReference type="OrthoDB" id="6099896at2759"/>
<reference evidence="1" key="1">
    <citation type="submission" date="2021-03" db="EMBL/GenBank/DDBJ databases">
        <authorList>
            <person name="Bekaert M."/>
        </authorList>
    </citation>
    <scope>NUCLEOTIDE SEQUENCE</scope>
</reference>
<sequence length="158" mass="18391">MKTNNAKKKKRPVGSLDYKLTAYYFKDNKKFVLVYYEGDETVYVPTHHGNSKKTDSELARTALQSDMISIVNQLLDVKNNDIPFVFFYDTTFKLGDFYVSPQVFRNIIFEEEPINIAVYVSHVRELLRSPSEQGYEERKKLLVSKFSQGVYSLVLHES</sequence>
<keyword evidence="2" id="KW-1185">Reference proteome</keyword>
<comment type="caution">
    <text evidence="1">The sequence shown here is derived from an EMBL/GenBank/DDBJ whole genome shotgun (WGS) entry which is preliminary data.</text>
</comment>
<dbReference type="Proteomes" id="UP000683360">
    <property type="component" value="Unassembled WGS sequence"/>
</dbReference>
<name>A0A8S3SF98_MYTED</name>
<protein>
    <submittedName>
        <fullName evidence="1">Uncharacterized protein</fullName>
    </submittedName>
</protein>
<proteinExistence type="predicted"/>
<dbReference type="EMBL" id="CAJPWZ010001656">
    <property type="protein sequence ID" value="CAG2220248.1"/>
    <property type="molecule type" value="Genomic_DNA"/>
</dbReference>
<organism evidence="1 2">
    <name type="scientific">Mytilus edulis</name>
    <name type="common">Blue mussel</name>
    <dbReference type="NCBI Taxonomy" id="6550"/>
    <lineage>
        <taxon>Eukaryota</taxon>
        <taxon>Metazoa</taxon>
        <taxon>Spiralia</taxon>
        <taxon>Lophotrochozoa</taxon>
        <taxon>Mollusca</taxon>
        <taxon>Bivalvia</taxon>
        <taxon>Autobranchia</taxon>
        <taxon>Pteriomorphia</taxon>
        <taxon>Mytilida</taxon>
        <taxon>Mytiloidea</taxon>
        <taxon>Mytilidae</taxon>
        <taxon>Mytilinae</taxon>
        <taxon>Mytilus</taxon>
    </lineage>
</organism>
<gene>
    <name evidence="1" type="ORF">MEDL_33741</name>
</gene>
<evidence type="ECO:0000313" key="1">
    <source>
        <dbReference type="EMBL" id="CAG2220248.1"/>
    </source>
</evidence>
<accession>A0A8S3SF98</accession>
<dbReference type="AlphaFoldDB" id="A0A8S3SF98"/>
<evidence type="ECO:0000313" key="2">
    <source>
        <dbReference type="Proteomes" id="UP000683360"/>
    </source>
</evidence>